<keyword evidence="12" id="KW-1043">Host membrane</keyword>
<dbReference type="GO" id="GO:0020002">
    <property type="term" value="C:host cell plasma membrane"/>
    <property type="evidence" value="ECO:0007669"/>
    <property type="project" value="UniProtKB-SubCell"/>
</dbReference>
<evidence type="ECO:0000256" key="10">
    <source>
        <dbReference type="ARBA" id="ARBA00022804"/>
    </source>
</evidence>
<evidence type="ECO:0000256" key="11">
    <source>
        <dbReference type="ARBA" id="ARBA00022844"/>
    </source>
</evidence>
<dbReference type="GO" id="GO:0046718">
    <property type="term" value="P:symbiont entry into host cell"/>
    <property type="evidence" value="ECO:0007669"/>
    <property type="project" value="UniProtKB-KW"/>
</dbReference>
<evidence type="ECO:0000256" key="17">
    <source>
        <dbReference type="ARBA" id="ARBA00023280"/>
    </source>
</evidence>
<evidence type="ECO:0000256" key="21">
    <source>
        <dbReference type="SAM" id="MobiDB-lite"/>
    </source>
</evidence>
<dbReference type="Pfam" id="PF00802">
    <property type="entry name" value="Glycoprotein_G"/>
    <property type="match status" value="1"/>
</dbReference>
<comment type="similarity">
    <text evidence="4 20">Belongs to the pneumoviruses glycoprotein G family.</text>
</comment>
<keyword evidence="14 20" id="KW-0472">Membrane</keyword>
<gene>
    <name evidence="20 22" type="primary">G</name>
</gene>
<keyword evidence="16" id="KW-0325">Glycoprotein</keyword>
<evidence type="ECO:0000256" key="6">
    <source>
        <dbReference type="ARBA" id="ARBA00022511"/>
    </source>
</evidence>
<evidence type="ECO:0000256" key="7">
    <source>
        <dbReference type="ARBA" id="ARBA00022525"/>
    </source>
</evidence>
<keyword evidence="10 20" id="KW-1161">Viral attachment to host cell</keyword>
<dbReference type="EMBL" id="KU159366">
    <property type="protein sequence ID" value="ANN02894.1"/>
    <property type="molecule type" value="Viral_cRNA"/>
</dbReference>
<feature type="region of interest" description="Disordered" evidence="21">
    <location>
        <begin position="76"/>
        <end position="102"/>
    </location>
</feature>
<evidence type="ECO:0000256" key="8">
    <source>
        <dbReference type="ARBA" id="ARBA00022581"/>
    </source>
</evidence>
<feature type="transmembrane region" description="Helical" evidence="20">
    <location>
        <begin position="45"/>
        <end position="64"/>
    </location>
</feature>
<evidence type="ECO:0000313" key="22">
    <source>
        <dbReference type="EMBL" id="ANN02894.1"/>
    </source>
</evidence>
<proteinExistence type="inferred from homology"/>
<keyword evidence="7 20" id="KW-0964">Secreted</keyword>
<evidence type="ECO:0000256" key="2">
    <source>
        <dbReference type="ARBA" id="ARBA00004336"/>
    </source>
</evidence>
<evidence type="ECO:0000256" key="14">
    <source>
        <dbReference type="ARBA" id="ARBA00023136"/>
    </source>
</evidence>
<organism evidence="22">
    <name type="scientific">Bovine orthopneumovirus</name>
    <dbReference type="NCBI Taxonomy" id="11246"/>
    <lineage>
        <taxon>Viruses</taxon>
        <taxon>Riboviria</taxon>
        <taxon>Orthornavirae</taxon>
        <taxon>Negarnaviricota</taxon>
        <taxon>Haploviricotina</taxon>
        <taxon>Monjiviricetes</taxon>
        <taxon>Mononegavirales</taxon>
        <taxon>Pneumoviridae</taxon>
        <taxon>Orthopneumovirus</taxon>
        <taxon>Orthopneumovirus bovis</taxon>
    </lineage>
</organism>
<protein>
    <recommendedName>
        <fullName evidence="5 20">Major surface glycoprotein G</fullName>
    </recommendedName>
    <alternativeName>
        <fullName evidence="20">Attachment glycoprotein G</fullName>
    </alternativeName>
</protein>
<reference evidence="22" key="1">
    <citation type="journal article" date="2016" name="J. Gen. Virol.">
        <title>Metagenomic characterization of the virome associated with bovine respiratory disease in feedlot cattle identified novel viruses and suggests an etiologic role for influenza D virus.</title>
        <authorList>
            <person name="Mitra N."/>
            <person name="Cernicchiaro N."/>
            <person name="Torres S."/>
            <person name="Li F."/>
            <person name="Hause B.M."/>
        </authorList>
    </citation>
    <scope>NUCLEOTIDE SEQUENCE</scope>
    <source>
        <strain evidence="22">USII/S1</strain>
    </source>
</reference>
<evidence type="ECO:0000256" key="16">
    <source>
        <dbReference type="ARBA" id="ARBA00023180"/>
    </source>
</evidence>
<comment type="function">
    <molecule>Isoform Secreted glycoprotein G</molecule>
    <text evidence="20">Helps the virus escape antibody-dependent restriction of replication by acting as an antigen decoy and by modulating the activity of leukocytes bearing Fc-gamma receptors.</text>
</comment>
<feature type="compositionally biased region" description="Low complexity" evidence="21">
    <location>
        <begin position="248"/>
        <end position="263"/>
    </location>
</feature>
<evidence type="ECO:0000256" key="20">
    <source>
        <dbReference type="RuleBase" id="RU363027"/>
    </source>
</evidence>
<dbReference type="InterPro" id="IPR000925">
    <property type="entry name" value="G_prot"/>
</dbReference>
<comment type="subcellular location">
    <subcellularLocation>
        <location evidence="2">Host cell membrane</location>
        <topology evidence="2">Single-pass type II membrane protein</topology>
    </subcellularLocation>
    <subcellularLocation>
        <location evidence="3 20">Secreted</location>
    </subcellularLocation>
    <subcellularLocation>
        <location evidence="1">Virion membrane</location>
        <topology evidence="1">Single-pass type II membrane protein</topology>
    </subcellularLocation>
</comment>
<keyword evidence="13 20" id="KW-1133">Transmembrane helix</keyword>
<evidence type="ECO:0000256" key="3">
    <source>
        <dbReference type="ARBA" id="ARBA00004613"/>
    </source>
</evidence>
<accession>A0A193AUK7</accession>
<keyword evidence="8 20" id="KW-0945">Host-virus interaction</keyword>
<evidence type="ECO:0000256" key="9">
    <source>
        <dbReference type="ARBA" id="ARBA00022692"/>
    </source>
</evidence>
<evidence type="ECO:0000256" key="4">
    <source>
        <dbReference type="ARBA" id="ARBA00007101"/>
    </source>
</evidence>
<feature type="region of interest" description="Disordered" evidence="21">
    <location>
        <begin position="121"/>
        <end position="165"/>
    </location>
</feature>
<evidence type="ECO:0000256" key="18">
    <source>
        <dbReference type="ARBA" id="ARBA00023296"/>
    </source>
</evidence>
<dbReference type="GO" id="GO:0019062">
    <property type="term" value="P:virion attachment to host cell"/>
    <property type="evidence" value="ECO:0007669"/>
    <property type="project" value="UniProtKB-KW"/>
</dbReference>
<dbReference type="GO" id="GO:0005576">
    <property type="term" value="C:extracellular region"/>
    <property type="evidence" value="ECO:0007669"/>
    <property type="project" value="UniProtKB-SubCell"/>
</dbReference>
<evidence type="ECO:0000256" key="1">
    <source>
        <dbReference type="ARBA" id="ARBA00004208"/>
    </source>
</evidence>
<evidence type="ECO:0000256" key="5">
    <source>
        <dbReference type="ARBA" id="ARBA00021662"/>
    </source>
</evidence>
<evidence type="ECO:0000256" key="13">
    <source>
        <dbReference type="ARBA" id="ARBA00022989"/>
    </source>
</evidence>
<keyword evidence="6" id="KW-1032">Host cell membrane</keyword>
<evidence type="ECO:0000256" key="19">
    <source>
        <dbReference type="ARBA" id="ARBA00037613"/>
    </source>
</evidence>
<keyword evidence="17 20" id="KW-0899">Viral immunoevasion</keyword>
<feature type="compositionally biased region" description="Polar residues" evidence="21">
    <location>
        <begin position="232"/>
        <end position="247"/>
    </location>
</feature>
<feature type="region of interest" description="Disordered" evidence="21">
    <location>
        <begin position="189"/>
        <end position="263"/>
    </location>
</feature>
<evidence type="ECO:0000256" key="15">
    <source>
        <dbReference type="ARBA" id="ARBA00023157"/>
    </source>
</evidence>
<comment type="function">
    <text evidence="19">Attaches the virion to the host cell membrane by interacting with heparan sulfate, initiating the infection. Unlike the other paramyxovirus attachment proteins, lacks both neuraminidase and hemagglutinating activities.</text>
</comment>
<sequence length="263" mass="28927">MSNHTHHLKFKTLKRAWKASKYFLVGLSCLYKFNLKSLVQMALSTLAMITLTSLVITAIIYISVGNAKAKPTSKPIIQQTQHPQNHTSPSSTKHNYKSTHTSIQSTTLSQLLNIDTTRGATYSHSANDTQNRKIKSQSTLPATRKPPINSPGSNPPENHQDHTNLQTSPHVLCSTCKGNPACPSLCQIGPERAPSRAPTITPKKTPKPKTTKKPTKTTIHHRTSPKTKPQPKDNTATPQQGILSSLEQHTNQSTTQIQQHTST</sequence>
<keyword evidence="11 20" id="KW-0946">Virion</keyword>
<keyword evidence="15" id="KW-1015">Disulfide bond</keyword>
<keyword evidence="18 20" id="KW-1160">Virus entry into host cell</keyword>
<keyword evidence="9 20" id="KW-0812">Transmembrane</keyword>
<feature type="compositionally biased region" description="Polar residues" evidence="21">
    <location>
        <begin position="150"/>
        <end position="165"/>
    </location>
</feature>
<evidence type="ECO:0000256" key="12">
    <source>
        <dbReference type="ARBA" id="ARBA00022870"/>
    </source>
</evidence>
<dbReference type="GO" id="GO:0055036">
    <property type="term" value="C:virion membrane"/>
    <property type="evidence" value="ECO:0007669"/>
    <property type="project" value="UniProtKB-SubCell"/>
</dbReference>
<feature type="compositionally biased region" description="Basic residues" evidence="21">
    <location>
        <begin position="204"/>
        <end position="225"/>
    </location>
</feature>
<name>A0A193AUK7_9MONO</name>
<comment type="subunit">
    <molecule>Isoform Membrane-bound glycoprotein G</molecule>
    <text evidence="20">Homooligomer. Interacts (via N-terminus) with protein M. Part of a complex composed of F1, F2 and G glycoproteins. Interacts with protein SH. Interacts with host heparate sulfate; this interaction probably participates in the viral attachment to the host cell.</text>
</comment>